<dbReference type="Pfam" id="PF00196">
    <property type="entry name" value="GerE"/>
    <property type="match status" value="1"/>
</dbReference>
<organism evidence="5 6">
    <name type="scientific">Catenulispora yoronensis</name>
    <dbReference type="NCBI Taxonomy" id="450799"/>
    <lineage>
        <taxon>Bacteria</taxon>
        <taxon>Bacillati</taxon>
        <taxon>Actinomycetota</taxon>
        <taxon>Actinomycetes</taxon>
        <taxon>Catenulisporales</taxon>
        <taxon>Catenulisporaceae</taxon>
        <taxon>Catenulispora</taxon>
    </lineage>
</organism>
<sequence length="886" mass="95157">MMDLVERDEQLDLLDRLLAESAAGTGRIAVVCGPVATGKSALLDAFADRARRAGVSVLSAVCSAEESGLRLGVLRQLLRGAHLTSEATDRVVRSSAGGMVETELLEDVCRTLLDAAERNPLALVLDDAHWADPASAQCLSSLARRARNSRLMVLIAEPDPPSELRLELLRRPSTRMVPVGPLSLDGVRRMVGADAGLCPDELHELSGGNPLLVAALLRAEEYGGAVLGCLRRGDAGMRDAAAGLAVLGTTRWLDRLLDRDAMEIATSLRALEAAGLLLEGRFRDDSGRDAVLVDLGSARRVELHSRAADLAFGDGAPPSVVAGHLLAARRTPAPWAVPVLEAAAALALTEGNTELAIESLRLAGAACEDGPHLARIRTTLLRAQWRIDPNAPTPLMAELADAHRRGDLRGSDALVLTKALLWHGRFDAARDVLTSLRESDAFADPDTLAELRDTYPWLRCSYTPFLDYVPRPGARGPDSPSLAPGRRWEAATALDSVLSWGPSEPVVAEAERILRNARLDEMGMDTVESALLALTYGECADRAAPWCDGLIEDAGQRQAPTRHARLSTIRAEISFRQGDLLAAEQHARRGLDAVPGTGLGVTVGGSLASLLLPLLAMGHDDLALEELSRTVPQGMLQSRYGLHYLQARGRCRLRTGSPDLALGDFQACGELMTRWNMDSAGLIAWRLDLAEARLAMGDREEARRLLQEQLTRCGRGMRRTRGIATRMLAATVEGRRRPALLRQAAEVLESVGDRYELARALTELTAAYISLGEPRRAAVIGRRAWGLAQGCHALPLTRQLSVDVGPDLGSAPPPPEAAPEAPGPGAQPLSDAERRVVQLAAAAYTNREIADRLYVTVSTVEQHLTRAYRKLNVTNRADLSAVIPAG</sequence>
<evidence type="ECO:0000256" key="3">
    <source>
        <dbReference type="SAM" id="MobiDB-lite"/>
    </source>
</evidence>
<dbReference type="Proteomes" id="UP001500751">
    <property type="component" value="Unassembled WGS sequence"/>
</dbReference>
<dbReference type="SUPFAM" id="SSF52540">
    <property type="entry name" value="P-loop containing nucleoside triphosphate hydrolases"/>
    <property type="match status" value="1"/>
</dbReference>
<evidence type="ECO:0000256" key="2">
    <source>
        <dbReference type="ARBA" id="ARBA00022840"/>
    </source>
</evidence>
<evidence type="ECO:0000313" key="5">
    <source>
        <dbReference type="EMBL" id="GAA2039644.1"/>
    </source>
</evidence>
<dbReference type="EMBL" id="BAAAQN010000028">
    <property type="protein sequence ID" value="GAA2039644.1"/>
    <property type="molecule type" value="Genomic_DNA"/>
</dbReference>
<comment type="caution">
    <text evidence="5">The sequence shown here is derived from an EMBL/GenBank/DDBJ whole genome shotgun (WGS) entry which is preliminary data.</text>
</comment>
<dbReference type="PROSITE" id="PS50043">
    <property type="entry name" value="HTH_LUXR_2"/>
    <property type="match status" value="1"/>
</dbReference>
<dbReference type="SUPFAM" id="SSF46894">
    <property type="entry name" value="C-terminal effector domain of the bipartite response regulators"/>
    <property type="match status" value="1"/>
</dbReference>
<dbReference type="PANTHER" id="PTHR16305:SF35">
    <property type="entry name" value="TRANSCRIPTIONAL ACTIVATOR DOMAIN"/>
    <property type="match status" value="1"/>
</dbReference>
<dbReference type="Pfam" id="PF13191">
    <property type="entry name" value="AAA_16"/>
    <property type="match status" value="1"/>
</dbReference>
<name>A0ABN2UNS3_9ACTN</name>
<dbReference type="InterPro" id="IPR041664">
    <property type="entry name" value="AAA_16"/>
</dbReference>
<dbReference type="SUPFAM" id="SSF48452">
    <property type="entry name" value="TPR-like"/>
    <property type="match status" value="1"/>
</dbReference>
<feature type="region of interest" description="Disordered" evidence="3">
    <location>
        <begin position="804"/>
        <end position="829"/>
    </location>
</feature>
<gene>
    <name evidence="5" type="ORF">GCM10009839_47090</name>
</gene>
<evidence type="ECO:0000256" key="1">
    <source>
        <dbReference type="ARBA" id="ARBA00022741"/>
    </source>
</evidence>
<proteinExistence type="predicted"/>
<dbReference type="InterPro" id="IPR011990">
    <property type="entry name" value="TPR-like_helical_dom_sf"/>
</dbReference>
<dbReference type="PANTHER" id="PTHR16305">
    <property type="entry name" value="TESTICULAR SOLUBLE ADENYLYL CYCLASE"/>
    <property type="match status" value="1"/>
</dbReference>
<keyword evidence="1" id="KW-0547">Nucleotide-binding</keyword>
<dbReference type="Gene3D" id="1.25.40.10">
    <property type="entry name" value="Tetratricopeptide repeat domain"/>
    <property type="match status" value="1"/>
</dbReference>
<evidence type="ECO:0000313" key="6">
    <source>
        <dbReference type="Proteomes" id="UP001500751"/>
    </source>
</evidence>
<dbReference type="InterPro" id="IPR016032">
    <property type="entry name" value="Sig_transdc_resp-reg_C-effctor"/>
</dbReference>
<dbReference type="InterPro" id="IPR027417">
    <property type="entry name" value="P-loop_NTPase"/>
</dbReference>
<keyword evidence="6" id="KW-1185">Reference proteome</keyword>
<dbReference type="InterPro" id="IPR000792">
    <property type="entry name" value="Tscrpt_reg_LuxR_C"/>
</dbReference>
<feature type="domain" description="HTH luxR-type" evidence="4">
    <location>
        <begin position="822"/>
        <end position="886"/>
    </location>
</feature>
<dbReference type="Gene3D" id="3.40.50.300">
    <property type="entry name" value="P-loop containing nucleotide triphosphate hydrolases"/>
    <property type="match status" value="1"/>
</dbReference>
<dbReference type="CDD" id="cd06170">
    <property type="entry name" value="LuxR_C_like"/>
    <property type="match status" value="1"/>
</dbReference>
<dbReference type="SMART" id="SM00421">
    <property type="entry name" value="HTH_LUXR"/>
    <property type="match status" value="1"/>
</dbReference>
<dbReference type="Gene3D" id="1.10.10.10">
    <property type="entry name" value="Winged helix-like DNA-binding domain superfamily/Winged helix DNA-binding domain"/>
    <property type="match status" value="1"/>
</dbReference>
<protein>
    <recommendedName>
        <fullName evidence="4">HTH luxR-type domain-containing protein</fullName>
    </recommendedName>
</protein>
<dbReference type="PRINTS" id="PR00038">
    <property type="entry name" value="HTHLUXR"/>
</dbReference>
<keyword evidence="2" id="KW-0067">ATP-binding</keyword>
<accession>A0ABN2UNS3</accession>
<dbReference type="InterPro" id="IPR036388">
    <property type="entry name" value="WH-like_DNA-bd_sf"/>
</dbReference>
<evidence type="ECO:0000259" key="4">
    <source>
        <dbReference type="PROSITE" id="PS50043"/>
    </source>
</evidence>
<reference evidence="5 6" key="1">
    <citation type="journal article" date="2019" name="Int. J. Syst. Evol. Microbiol.">
        <title>The Global Catalogue of Microorganisms (GCM) 10K type strain sequencing project: providing services to taxonomists for standard genome sequencing and annotation.</title>
        <authorList>
            <consortium name="The Broad Institute Genomics Platform"/>
            <consortium name="The Broad Institute Genome Sequencing Center for Infectious Disease"/>
            <person name="Wu L."/>
            <person name="Ma J."/>
        </authorList>
    </citation>
    <scope>NUCLEOTIDE SEQUENCE [LARGE SCALE GENOMIC DNA]</scope>
    <source>
        <strain evidence="5 6">JCM 16014</strain>
    </source>
</reference>